<evidence type="ECO:0000256" key="2">
    <source>
        <dbReference type="SAM" id="MobiDB-lite"/>
    </source>
</evidence>
<feature type="compositionally biased region" description="Basic residues" evidence="2">
    <location>
        <begin position="393"/>
        <end position="404"/>
    </location>
</feature>
<evidence type="ECO:0000313" key="6">
    <source>
        <dbReference type="Proteomes" id="UP000076858"/>
    </source>
</evidence>
<dbReference type="GO" id="GO:0034338">
    <property type="term" value="F:short-chain carboxylesterase activity"/>
    <property type="evidence" value="ECO:0007669"/>
    <property type="project" value="TreeGrafter"/>
</dbReference>
<feature type="compositionally biased region" description="Low complexity" evidence="2">
    <location>
        <begin position="383"/>
        <end position="392"/>
    </location>
</feature>
<accession>A0A164NWN9</accession>
<dbReference type="Pfam" id="PF12146">
    <property type="entry name" value="Hydrolase_4"/>
    <property type="match status" value="1"/>
</dbReference>
<feature type="transmembrane region" description="Helical" evidence="3">
    <location>
        <begin position="20"/>
        <end position="42"/>
    </location>
</feature>
<keyword evidence="3" id="KW-0812">Transmembrane</keyword>
<evidence type="ECO:0000313" key="5">
    <source>
        <dbReference type="EMBL" id="KZS06302.1"/>
    </source>
</evidence>
<dbReference type="PANTHER" id="PTHR10794">
    <property type="entry name" value="ABHYDROLASE DOMAIN-CONTAINING PROTEIN"/>
    <property type="match status" value="1"/>
</dbReference>
<dbReference type="Gene3D" id="3.40.50.1820">
    <property type="entry name" value="alpha/beta hydrolase"/>
    <property type="match status" value="1"/>
</dbReference>
<dbReference type="GO" id="GO:0047372">
    <property type="term" value="F:monoacylglycerol lipase activity"/>
    <property type="evidence" value="ECO:0007669"/>
    <property type="project" value="TreeGrafter"/>
</dbReference>
<comment type="caution">
    <text evidence="5">The sequence shown here is derived from an EMBL/GenBank/DDBJ whole genome shotgun (WGS) entry which is preliminary data.</text>
</comment>
<dbReference type="SUPFAM" id="SSF53474">
    <property type="entry name" value="alpha/beta-Hydrolases"/>
    <property type="match status" value="1"/>
</dbReference>
<dbReference type="OrthoDB" id="247542at2759"/>
<protein>
    <submittedName>
        <fullName evidence="5">Putative Phospholipase ABHD3</fullName>
    </submittedName>
</protein>
<comment type="similarity">
    <text evidence="1">Belongs to the AB hydrolase superfamily. AB hydrolase 4 family.</text>
</comment>
<sequence length="410" mass="45480">METLMEVVLPFISDTIFRPFLIVMMGCLLSVALLRLLVFFVLEQGDPVYPSLHYRPSSLSERLISTLPALRAAYTVPGCWTLVTGSWRALLILVATIATQTCTRWTGQVRFLREYLLMEDGGLVSLDWIQLLPRMASPLIPDEIKPSSKFSWVVILMPGQWVCDSKGDLQAVCRSLVHQGHQPVIWNRRGVAGTPLTAMASSSSVCGDLRQVIQYLSVQHPNSPLALVGFSHAASLLISYLGEFGSSTLIHSAIAVSPLWQQPPTGLDWIFSKCKGIPMDSRTVDPLRDSDDIAVPLLVIHYDDDPLVPANTLPRELFTLYPQLILVTCPLGGHCGHLQPTPRLADVVIGDFIHEVLAFTSWPLSVIVHQHERQCQQTRRSRAGSLTSSSASRKPRKNHLRYGRSSRSSC</sequence>
<dbReference type="Proteomes" id="UP000076858">
    <property type="component" value="Unassembled WGS sequence"/>
</dbReference>
<dbReference type="InterPro" id="IPR022742">
    <property type="entry name" value="Hydrolase_4"/>
</dbReference>
<name>A0A164NWN9_9CRUS</name>
<evidence type="ECO:0000256" key="1">
    <source>
        <dbReference type="ARBA" id="ARBA00010884"/>
    </source>
</evidence>
<keyword evidence="6" id="KW-1185">Reference proteome</keyword>
<gene>
    <name evidence="5" type="ORF">APZ42_030278</name>
</gene>
<feature type="domain" description="Serine aminopeptidase S33" evidence="4">
    <location>
        <begin position="152"/>
        <end position="264"/>
    </location>
</feature>
<dbReference type="AlphaFoldDB" id="A0A164NWN9"/>
<dbReference type="InterPro" id="IPR050960">
    <property type="entry name" value="AB_hydrolase_4_sf"/>
</dbReference>
<keyword evidence="3" id="KW-0472">Membrane</keyword>
<dbReference type="InterPro" id="IPR029058">
    <property type="entry name" value="AB_hydrolase_fold"/>
</dbReference>
<keyword evidence="3" id="KW-1133">Transmembrane helix</keyword>
<dbReference type="EMBL" id="LRGB01002793">
    <property type="protein sequence ID" value="KZS06302.1"/>
    <property type="molecule type" value="Genomic_DNA"/>
</dbReference>
<dbReference type="PANTHER" id="PTHR10794:SF93">
    <property type="entry name" value="SERINE AMINOPEPTIDASE S33 DOMAIN-CONTAINING PROTEIN"/>
    <property type="match status" value="1"/>
</dbReference>
<organism evidence="5 6">
    <name type="scientific">Daphnia magna</name>
    <dbReference type="NCBI Taxonomy" id="35525"/>
    <lineage>
        <taxon>Eukaryota</taxon>
        <taxon>Metazoa</taxon>
        <taxon>Ecdysozoa</taxon>
        <taxon>Arthropoda</taxon>
        <taxon>Crustacea</taxon>
        <taxon>Branchiopoda</taxon>
        <taxon>Diplostraca</taxon>
        <taxon>Cladocera</taxon>
        <taxon>Anomopoda</taxon>
        <taxon>Daphniidae</taxon>
        <taxon>Daphnia</taxon>
    </lineage>
</organism>
<dbReference type="STRING" id="35525.A0A164NWN9"/>
<reference evidence="5 6" key="1">
    <citation type="submission" date="2016-03" db="EMBL/GenBank/DDBJ databases">
        <title>EvidentialGene: Evidence-directed Construction of Genes on Genomes.</title>
        <authorList>
            <person name="Gilbert D.G."/>
            <person name="Choi J.-H."/>
            <person name="Mockaitis K."/>
            <person name="Colbourne J."/>
            <person name="Pfrender M."/>
        </authorList>
    </citation>
    <scope>NUCLEOTIDE SEQUENCE [LARGE SCALE GENOMIC DNA]</scope>
    <source>
        <strain evidence="5 6">Xinb3</strain>
        <tissue evidence="5">Complete organism</tissue>
    </source>
</reference>
<evidence type="ECO:0000259" key="4">
    <source>
        <dbReference type="Pfam" id="PF12146"/>
    </source>
</evidence>
<feature type="region of interest" description="Disordered" evidence="2">
    <location>
        <begin position="375"/>
        <end position="410"/>
    </location>
</feature>
<proteinExistence type="inferred from homology"/>
<evidence type="ECO:0000256" key="3">
    <source>
        <dbReference type="SAM" id="Phobius"/>
    </source>
</evidence>